<feature type="compositionally biased region" description="Basic and acidic residues" evidence="1">
    <location>
        <begin position="17"/>
        <end position="28"/>
    </location>
</feature>
<feature type="region of interest" description="Disordered" evidence="1">
    <location>
        <begin position="1"/>
        <end position="60"/>
    </location>
</feature>
<protein>
    <submittedName>
        <fullName evidence="2">Uncharacterized protein</fullName>
    </submittedName>
</protein>
<evidence type="ECO:0000313" key="2">
    <source>
        <dbReference type="EMBL" id="PVD34955.1"/>
    </source>
</evidence>
<accession>A0A2T7PNF4</accession>
<dbReference type="AlphaFoldDB" id="A0A2T7PNF4"/>
<name>A0A2T7PNF4_POMCA</name>
<comment type="caution">
    <text evidence="2">The sequence shown here is derived from an EMBL/GenBank/DDBJ whole genome shotgun (WGS) entry which is preliminary data.</text>
</comment>
<evidence type="ECO:0000256" key="1">
    <source>
        <dbReference type="SAM" id="MobiDB-lite"/>
    </source>
</evidence>
<keyword evidence="3" id="KW-1185">Reference proteome</keyword>
<proteinExistence type="predicted"/>
<dbReference type="EMBL" id="PZQS01000003">
    <property type="protein sequence ID" value="PVD34955.1"/>
    <property type="molecule type" value="Genomic_DNA"/>
</dbReference>
<organism evidence="2 3">
    <name type="scientific">Pomacea canaliculata</name>
    <name type="common">Golden apple snail</name>
    <dbReference type="NCBI Taxonomy" id="400727"/>
    <lineage>
        <taxon>Eukaryota</taxon>
        <taxon>Metazoa</taxon>
        <taxon>Spiralia</taxon>
        <taxon>Lophotrochozoa</taxon>
        <taxon>Mollusca</taxon>
        <taxon>Gastropoda</taxon>
        <taxon>Caenogastropoda</taxon>
        <taxon>Architaenioglossa</taxon>
        <taxon>Ampullarioidea</taxon>
        <taxon>Ampullariidae</taxon>
        <taxon>Pomacea</taxon>
    </lineage>
</organism>
<dbReference type="Proteomes" id="UP000245119">
    <property type="component" value="Linkage Group LG3"/>
</dbReference>
<evidence type="ECO:0000313" key="3">
    <source>
        <dbReference type="Proteomes" id="UP000245119"/>
    </source>
</evidence>
<reference evidence="2 3" key="1">
    <citation type="submission" date="2018-04" db="EMBL/GenBank/DDBJ databases">
        <title>The genome of golden apple snail Pomacea canaliculata provides insight into stress tolerance and invasive adaptation.</title>
        <authorList>
            <person name="Liu C."/>
            <person name="Liu B."/>
            <person name="Ren Y."/>
            <person name="Zhang Y."/>
            <person name="Wang H."/>
            <person name="Li S."/>
            <person name="Jiang F."/>
            <person name="Yin L."/>
            <person name="Zhang G."/>
            <person name="Qian W."/>
            <person name="Fan W."/>
        </authorList>
    </citation>
    <scope>NUCLEOTIDE SEQUENCE [LARGE SCALE GENOMIC DNA]</scope>
    <source>
        <strain evidence="2">SZHN2017</strain>
        <tissue evidence="2">Muscle</tissue>
    </source>
</reference>
<sequence>MRVSHGNAQAGPCGALRRHEADVARRPPAETLLQPTGTGHGRLPGDQRHTGPPRPPSVIGGFEMNGRQAIGDHSDGCLPIILSETDPSAHGRPSTSDGYSTLKAKTTNLSDSLDSVFLEAGREAEDLEMTELLRNPIVSDHPDNGACYFWSDTSKVKNLACREEKMVSKMVDSETGKMSDFSSPVIWCGLLNRQ</sequence>
<gene>
    <name evidence="2" type="ORF">C0Q70_06236</name>
</gene>